<evidence type="ECO:0000313" key="2">
    <source>
        <dbReference type="Proteomes" id="UP000324800"/>
    </source>
</evidence>
<sequence length="388" mass="43427">MAIPGQNPLLNQLPNEMRSFISWKNPAFLEYYSRKFPGLRTERRFKGYLRGVMSLPRQTAWIKCEEFPDDCFLDLKLIPLSQRHLITPGTCVIFGVKLNKKARPYFAAVYPQLVDPILEPAELSEQQMYLDILANQVCTTPTESPSAQQSVHRNKDFYWIGKEDPFINHGAGNKNISLQIDGLQQFTGQIGNTSRTNNIGKEDVIQSFSIDTSMNANNPTLNTGRSSLFINEGQITNIIPIDRNLTQGLSNSSSNKGMMNGGIREGMMNGGIREGMMNGGIREGMMNGGIREGMMNGGIREGMMNGTNLIKQQFPQNQGILLSNQMQTQSNQPGWTVPIGANSIQIGQAGTFSQSNYNTWINAQIIQDSQKSDIMYFQGNEYNQQMKK</sequence>
<dbReference type="OrthoDB" id="434092at2759"/>
<reference evidence="1 2" key="1">
    <citation type="submission" date="2019-03" db="EMBL/GenBank/DDBJ databases">
        <title>Single cell metagenomics reveals metabolic interactions within the superorganism composed of flagellate Streblomastix strix and complex community of Bacteroidetes bacteria on its surface.</title>
        <authorList>
            <person name="Treitli S.C."/>
            <person name="Kolisko M."/>
            <person name="Husnik F."/>
            <person name="Keeling P."/>
            <person name="Hampl V."/>
        </authorList>
    </citation>
    <scope>NUCLEOTIDE SEQUENCE [LARGE SCALE GENOMIC DNA]</scope>
    <source>
        <strain evidence="1">ST1C</strain>
    </source>
</reference>
<comment type="caution">
    <text evidence="1">The sequence shown here is derived from an EMBL/GenBank/DDBJ whole genome shotgun (WGS) entry which is preliminary data.</text>
</comment>
<dbReference type="Proteomes" id="UP000324800">
    <property type="component" value="Unassembled WGS sequence"/>
</dbReference>
<organism evidence="1 2">
    <name type="scientific">Streblomastix strix</name>
    <dbReference type="NCBI Taxonomy" id="222440"/>
    <lineage>
        <taxon>Eukaryota</taxon>
        <taxon>Metamonada</taxon>
        <taxon>Preaxostyla</taxon>
        <taxon>Oxymonadida</taxon>
        <taxon>Streblomastigidae</taxon>
        <taxon>Streblomastix</taxon>
    </lineage>
</organism>
<name>A0A5J4UF08_9EUKA</name>
<accession>A0A5J4UF08</accession>
<evidence type="ECO:0000313" key="1">
    <source>
        <dbReference type="EMBL" id="KAA6368482.1"/>
    </source>
</evidence>
<dbReference type="AlphaFoldDB" id="A0A5J4UF08"/>
<protein>
    <submittedName>
        <fullName evidence="1">Uncharacterized protein</fullName>
    </submittedName>
</protein>
<dbReference type="EMBL" id="SNRW01017301">
    <property type="protein sequence ID" value="KAA6368482.1"/>
    <property type="molecule type" value="Genomic_DNA"/>
</dbReference>
<gene>
    <name evidence="1" type="ORF">EZS28_035991</name>
</gene>
<proteinExistence type="predicted"/>